<organism evidence="1 2">
    <name type="scientific">Capsulimonas corticalis</name>
    <dbReference type="NCBI Taxonomy" id="2219043"/>
    <lineage>
        <taxon>Bacteria</taxon>
        <taxon>Bacillati</taxon>
        <taxon>Armatimonadota</taxon>
        <taxon>Armatimonadia</taxon>
        <taxon>Capsulimonadales</taxon>
        <taxon>Capsulimonadaceae</taxon>
        <taxon>Capsulimonas</taxon>
    </lineage>
</organism>
<name>A0A402CVR2_9BACT</name>
<dbReference type="Gene3D" id="2.60.120.620">
    <property type="entry name" value="q2cbj1_9rhob like domain"/>
    <property type="match status" value="1"/>
</dbReference>
<accession>A0A402CVR2</accession>
<dbReference type="GO" id="GO:0016706">
    <property type="term" value="F:2-oxoglutarate-dependent dioxygenase activity"/>
    <property type="evidence" value="ECO:0007669"/>
    <property type="project" value="UniProtKB-ARBA"/>
</dbReference>
<evidence type="ECO:0000313" key="2">
    <source>
        <dbReference type="Proteomes" id="UP000287394"/>
    </source>
</evidence>
<keyword evidence="2" id="KW-1185">Reference proteome</keyword>
<gene>
    <name evidence="1" type="ORF">CCAX7_25510</name>
</gene>
<dbReference type="KEGG" id="ccot:CCAX7_25510"/>
<dbReference type="GO" id="GO:0005506">
    <property type="term" value="F:iron ion binding"/>
    <property type="evidence" value="ECO:0007669"/>
    <property type="project" value="UniProtKB-ARBA"/>
</dbReference>
<protein>
    <submittedName>
        <fullName evidence="1">Uncharacterized protein</fullName>
    </submittedName>
</protein>
<dbReference type="EMBL" id="AP025739">
    <property type="protein sequence ID" value="BDI30500.1"/>
    <property type="molecule type" value="Genomic_DNA"/>
</dbReference>
<dbReference type="InterPro" id="IPR008775">
    <property type="entry name" value="Phytyl_CoA_dOase-like"/>
</dbReference>
<dbReference type="Proteomes" id="UP000287394">
    <property type="component" value="Chromosome"/>
</dbReference>
<dbReference type="PANTHER" id="PTHR20883:SF46">
    <property type="entry name" value="PHYTANOYL-COA HYDROXYLASE"/>
    <property type="match status" value="1"/>
</dbReference>
<reference evidence="1 2" key="1">
    <citation type="journal article" date="2019" name="Int. J. Syst. Evol. Microbiol.">
        <title>Capsulimonas corticalis gen. nov., sp. nov., an aerobic capsulated bacterium, of a novel bacterial order, Capsulimonadales ord. nov., of the class Armatimonadia of the phylum Armatimonadetes.</title>
        <authorList>
            <person name="Li J."/>
            <person name="Kudo C."/>
            <person name="Tonouchi A."/>
        </authorList>
    </citation>
    <scope>NUCLEOTIDE SEQUENCE [LARGE SCALE GENOMIC DNA]</scope>
    <source>
        <strain evidence="1 2">AX-7</strain>
    </source>
</reference>
<dbReference type="AlphaFoldDB" id="A0A402CVR2"/>
<dbReference type="Pfam" id="PF05721">
    <property type="entry name" value="PhyH"/>
    <property type="match status" value="1"/>
</dbReference>
<dbReference type="RefSeq" id="WP_119321449.1">
    <property type="nucleotide sequence ID" value="NZ_AP025739.1"/>
</dbReference>
<sequence length="250" mass="27644">MLLETAAEVLTEEQIAHFYREGYVVVPGLAPEDAIDRVLANAPEPSREGGGWAAQSFDHKHPEQGAGIHALLAEPRIVSAARDIFGNEPRVLYGMLAIVPAHGGTGLPWHQDNQYMQVLGGALNLFIALCDITPDKAILWVAPRSHWLGVQPSKLTEQANTQGHREAAVEPENGMPLPAMRKGDVCIFDRNTYHRSLKNETGEPRYAYAAQYQSENARNAETGSIDTEEVGPRMLARDLRKLWLRHDPLS</sequence>
<proteinExistence type="predicted"/>
<dbReference type="SUPFAM" id="SSF51197">
    <property type="entry name" value="Clavaminate synthase-like"/>
    <property type="match status" value="1"/>
</dbReference>
<dbReference type="PANTHER" id="PTHR20883">
    <property type="entry name" value="PHYTANOYL-COA DIOXYGENASE DOMAIN CONTAINING 1"/>
    <property type="match status" value="1"/>
</dbReference>
<evidence type="ECO:0000313" key="1">
    <source>
        <dbReference type="EMBL" id="BDI30500.1"/>
    </source>
</evidence>
<dbReference type="OrthoDB" id="2573519at2"/>